<dbReference type="Gene3D" id="3.40.800.20">
    <property type="entry name" value="Histone deacetylase domain"/>
    <property type="match status" value="2"/>
</dbReference>
<dbReference type="AlphaFoldDB" id="A0A7C3YQS0"/>
<dbReference type="PANTHER" id="PTHR10625">
    <property type="entry name" value="HISTONE DEACETYLASE HDAC1-RELATED"/>
    <property type="match status" value="1"/>
</dbReference>
<dbReference type="GO" id="GO:0004407">
    <property type="term" value="F:histone deacetylase activity"/>
    <property type="evidence" value="ECO:0007669"/>
    <property type="project" value="TreeGrafter"/>
</dbReference>
<gene>
    <name evidence="3" type="ORF">ENT89_01585</name>
    <name evidence="2" type="ORF">ENX77_07015</name>
</gene>
<reference evidence="2" key="1">
    <citation type="journal article" date="2020" name="mSystems">
        <title>Genome- and Community-Level Interaction Insights into Carbon Utilization and Element Cycling Functions of Hydrothermarchaeota in Hydrothermal Sediment.</title>
        <authorList>
            <person name="Zhou Z."/>
            <person name="Liu Y."/>
            <person name="Xu W."/>
            <person name="Pan J."/>
            <person name="Luo Z.H."/>
            <person name="Li M."/>
        </authorList>
    </citation>
    <scope>NUCLEOTIDE SEQUENCE [LARGE SCALE GENOMIC DNA]</scope>
    <source>
        <strain evidence="3">SpSt-62</strain>
        <strain evidence="2">SpSt-97</strain>
    </source>
</reference>
<protein>
    <submittedName>
        <fullName evidence="2">Histone deacetylase family protein</fullName>
    </submittedName>
</protein>
<dbReference type="EMBL" id="DTAK01000012">
    <property type="protein sequence ID" value="HGU58901.1"/>
    <property type="molecule type" value="Genomic_DNA"/>
</dbReference>
<dbReference type="SUPFAM" id="SSF52768">
    <property type="entry name" value="Arginase/deacetylase"/>
    <property type="match status" value="1"/>
</dbReference>
<organism evidence="2">
    <name type="scientific">Geoglobus ahangari</name>
    <dbReference type="NCBI Taxonomy" id="113653"/>
    <lineage>
        <taxon>Archaea</taxon>
        <taxon>Methanobacteriati</taxon>
        <taxon>Methanobacteriota</taxon>
        <taxon>Archaeoglobi</taxon>
        <taxon>Archaeoglobales</taxon>
        <taxon>Archaeoglobaceae</taxon>
        <taxon>Geoglobus</taxon>
    </lineage>
</organism>
<sequence>MKIVFHPIFYTVYTSDPAAEAGRMEAIVEELKDFEFVEPEPAKEEDILLVHTRSHYEEVKSMKKVYEVAIYAVGGAIKAAKIAFSEPAFAAIRPPGHHASPGHFWGFCYFNNIAIAVRKLIKEGLIKKAVIVDFDLHFGDGTANTFGNDLNVTYFHMPGGDVNSIDDFLKKEEYDIIAVSAGFDRHKDDWGGILETEDYKEIGRIVKENAEEKCDGRRFAVLEGGYNHKVLGKNVRAFVLGLDT</sequence>
<dbReference type="InterPro" id="IPR023696">
    <property type="entry name" value="Ureohydrolase_dom_sf"/>
</dbReference>
<dbReference type="InterPro" id="IPR023801">
    <property type="entry name" value="His_deacetylse_dom"/>
</dbReference>
<dbReference type="GO" id="GO:0040029">
    <property type="term" value="P:epigenetic regulation of gene expression"/>
    <property type="evidence" value="ECO:0007669"/>
    <property type="project" value="TreeGrafter"/>
</dbReference>
<comment type="caution">
    <text evidence="2">The sequence shown here is derived from an EMBL/GenBank/DDBJ whole genome shotgun (WGS) entry which is preliminary data.</text>
</comment>
<dbReference type="Pfam" id="PF00850">
    <property type="entry name" value="Hist_deacetyl"/>
    <property type="match status" value="2"/>
</dbReference>
<dbReference type="PANTHER" id="PTHR10625:SF10">
    <property type="entry name" value="HISTONE DEACETYLASE HDAC1"/>
    <property type="match status" value="1"/>
</dbReference>
<evidence type="ECO:0000313" key="3">
    <source>
        <dbReference type="EMBL" id="HGU58901.1"/>
    </source>
</evidence>
<proteinExistence type="predicted"/>
<evidence type="ECO:0000259" key="1">
    <source>
        <dbReference type="Pfam" id="PF00850"/>
    </source>
</evidence>
<dbReference type="EMBL" id="DTPI01000032">
    <property type="protein sequence ID" value="HGE66844.1"/>
    <property type="molecule type" value="Genomic_DNA"/>
</dbReference>
<evidence type="ECO:0000313" key="2">
    <source>
        <dbReference type="EMBL" id="HGE66844.1"/>
    </source>
</evidence>
<dbReference type="InterPro" id="IPR000286">
    <property type="entry name" value="HDACs"/>
</dbReference>
<feature type="domain" description="Histone deacetylase" evidence="1">
    <location>
        <begin position="175"/>
        <end position="240"/>
    </location>
</feature>
<feature type="domain" description="Histone deacetylase" evidence="1">
    <location>
        <begin position="23"/>
        <end position="156"/>
    </location>
</feature>
<name>A0A7C3YQS0_9EURY</name>
<dbReference type="PRINTS" id="PR01270">
    <property type="entry name" value="HDASUPER"/>
</dbReference>
<dbReference type="InterPro" id="IPR037138">
    <property type="entry name" value="His_deacetylse_dom_sf"/>
</dbReference>
<accession>A0A7C3YQS0</accession>